<accession>A0A8J3YPW0</accession>
<dbReference type="EMBL" id="BOPF01000025">
    <property type="protein sequence ID" value="GIJ49216.1"/>
    <property type="molecule type" value="Genomic_DNA"/>
</dbReference>
<dbReference type="PANTHER" id="PTHR37947:SF2">
    <property type="entry name" value="VON WILLEBRAND FACTOR TYPE A"/>
    <property type="match status" value="1"/>
</dbReference>
<dbReference type="SMART" id="SM00327">
    <property type="entry name" value="VWA"/>
    <property type="match status" value="1"/>
</dbReference>
<feature type="transmembrane region" description="Helical" evidence="1">
    <location>
        <begin position="6"/>
        <end position="26"/>
    </location>
</feature>
<reference evidence="3" key="1">
    <citation type="submission" date="2021-01" db="EMBL/GenBank/DDBJ databases">
        <title>Whole genome shotgun sequence of Virgisporangium aliadipatigenens NBRC 105644.</title>
        <authorList>
            <person name="Komaki H."/>
            <person name="Tamura T."/>
        </authorList>
    </citation>
    <scope>NUCLEOTIDE SEQUENCE</scope>
    <source>
        <strain evidence="3">NBRC 105644</strain>
    </source>
</reference>
<sequence>MSVQYPFMVAVALLGGVGLFLAYRWLHRQRVAALQKAGLRAQGGRRRHVPPALFLSALVLLMFGLARPQATVDVPHLSGTVVLAFDVSNSMTAKDVSPSRLEAAKNAAKSFVEAQPSTVDIGLVAFGGAGALTTRQPSADHQAALAAIDRLATGGGTSLGNAILAALGAVVGKPVVLPAEGSNEPVPDLGYRGDATIVLLSDGEDTTGPDAVAAAELAAAAGVHIETIGVGTVEGATIEVDGFQLATSLDEELLTEVAETTSGKYHRAEDAEALDNAYRSLDLRITTEEQPLELTGVLVVAALVLLTIGGLLMINWFGRIV</sequence>
<evidence type="ECO:0000313" key="3">
    <source>
        <dbReference type="EMBL" id="GIJ49216.1"/>
    </source>
</evidence>
<dbReference type="PROSITE" id="PS50234">
    <property type="entry name" value="VWFA"/>
    <property type="match status" value="1"/>
</dbReference>
<dbReference type="Pfam" id="PF13519">
    <property type="entry name" value="VWA_2"/>
    <property type="match status" value="1"/>
</dbReference>
<dbReference type="SUPFAM" id="SSF53300">
    <property type="entry name" value="vWA-like"/>
    <property type="match status" value="1"/>
</dbReference>
<evidence type="ECO:0000313" key="4">
    <source>
        <dbReference type="Proteomes" id="UP000619260"/>
    </source>
</evidence>
<feature type="transmembrane region" description="Helical" evidence="1">
    <location>
        <begin position="294"/>
        <end position="317"/>
    </location>
</feature>
<evidence type="ECO:0000259" key="2">
    <source>
        <dbReference type="PROSITE" id="PS50234"/>
    </source>
</evidence>
<organism evidence="3 4">
    <name type="scientific">Virgisporangium aliadipatigenens</name>
    <dbReference type="NCBI Taxonomy" id="741659"/>
    <lineage>
        <taxon>Bacteria</taxon>
        <taxon>Bacillati</taxon>
        <taxon>Actinomycetota</taxon>
        <taxon>Actinomycetes</taxon>
        <taxon>Micromonosporales</taxon>
        <taxon>Micromonosporaceae</taxon>
        <taxon>Virgisporangium</taxon>
    </lineage>
</organism>
<keyword evidence="1" id="KW-0812">Transmembrane</keyword>
<keyword evidence="1" id="KW-0472">Membrane</keyword>
<gene>
    <name evidence="3" type="ORF">Val02_61020</name>
</gene>
<dbReference type="Proteomes" id="UP000619260">
    <property type="component" value="Unassembled WGS sequence"/>
</dbReference>
<dbReference type="AlphaFoldDB" id="A0A8J3YPW0"/>
<protein>
    <submittedName>
        <fullName evidence="3">UPF0353 protein</fullName>
    </submittedName>
</protein>
<dbReference type="InterPro" id="IPR002035">
    <property type="entry name" value="VWF_A"/>
</dbReference>
<dbReference type="Gene3D" id="3.40.50.410">
    <property type="entry name" value="von Willebrand factor, type A domain"/>
    <property type="match status" value="1"/>
</dbReference>
<feature type="domain" description="VWFA" evidence="2">
    <location>
        <begin position="80"/>
        <end position="281"/>
    </location>
</feature>
<evidence type="ECO:0000256" key="1">
    <source>
        <dbReference type="SAM" id="Phobius"/>
    </source>
</evidence>
<keyword evidence="4" id="KW-1185">Reference proteome</keyword>
<dbReference type="InterPro" id="IPR036465">
    <property type="entry name" value="vWFA_dom_sf"/>
</dbReference>
<feature type="transmembrane region" description="Helical" evidence="1">
    <location>
        <begin position="47"/>
        <end position="66"/>
    </location>
</feature>
<name>A0A8J3YPW0_9ACTN</name>
<dbReference type="PANTHER" id="PTHR37947">
    <property type="entry name" value="BLL2462 PROTEIN"/>
    <property type="match status" value="1"/>
</dbReference>
<proteinExistence type="predicted"/>
<keyword evidence="1" id="KW-1133">Transmembrane helix</keyword>
<comment type="caution">
    <text evidence="3">The sequence shown here is derived from an EMBL/GenBank/DDBJ whole genome shotgun (WGS) entry which is preliminary data.</text>
</comment>
<dbReference type="RefSeq" id="WP_203902687.1">
    <property type="nucleotide sequence ID" value="NZ_BOPF01000025.1"/>
</dbReference>